<reference evidence="2 3" key="1">
    <citation type="journal article" date="2013" name="Curr. Biol.">
        <title>The Genome of the Foraminiferan Reticulomyxa filosa.</title>
        <authorList>
            <person name="Glockner G."/>
            <person name="Hulsmann N."/>
            <person name="Schleicher M."/>
            <person name="Noegel A.A."/>
            <person name="Eichinger L."/>
            <person name="Gallinger C."/>
            <person name="Pawlowski J."/>
            <person name="Sierra R."/>
            <person name="Euteneuer U."/>
            <person name="Pillet L."/>
            <person name="Moustafa A."/>
            <person name="Platzer M."/>
            <person name="Groth M."/>
            <person name="Szafranski K."/>
            <person name="Schliwa M."/>
        </authorList>
    </citation>
    <scope>NUCLEOTIDE SEQUENCE [LARGE SCALE GENOMIC DNA]</scope>
</reference>
<feature type="compositionally biased region" description="Basic and acidic residues" evidence="1">
    <location>
        <begin position="18"/>
        <end position="33"/>
    </location>
</feature>
<feature type="compositionally biased region" description="Low complexity" evidence="1">
    <location>
        <begin position="1"/>
        <end position="10"/>
    </location>
</feature>
<protein>
    <submittedName>
        <fullName evidence="2">Uncharacterized protein</fullName>
    </submittedName>
</protein>
<feature type="region of interest" description="Disordered" evidence="1">
    <location>
        <begin position="1"/>
        <end position="107"/>
    </location>
</feature>
<dbReference type="AlphaFoldDB" id="X6NM85"/>
<organism evidence="2 3">
    <name type="scientific">Reticulomyxa filosa</name>
    <dbReference type="NCBI Taxonomy" id="46433"/>
    <lineage>
        <taxon>Eukaryota</taxon>
        <taxon>Sar</taxon>
        <taxon>Rhizaria</taxon>
        <taxon>Retaria</taxon>
        <taxon>Foraminifera</taxon>
        <taxon>Monothalamids</taxon>
        <taxon>Reticulomyxidae</taxon>
        <taxon>Reticulomyxa</taxon>
    </lineage>
</organism>
<feature type="non-terminal residue" evidence="2">
    <location>
        <position position="1"/>
    </location>
</feature>
<evidence type="ECO:0000313" key="2">
    <source>
        <dbReference type="EMBL" id="ETO27126.1"/>
    </source>
</evidence>
<feature type="compositionally biased region" description="Basic and acidic residues" evidence="1">
    <location>
        <begin position="375"/>
        <end position="396"/>
    </location>
</feature>
<accession>X6NM85</accession>
<feature type="region of interest" description="Disordered" evidence="1">
    <location>
        <begin position="369"/>
        <end position="396"/>
    </location>
</feature>
<dbReference type="Proteomes" id="UP000023152">
    <property type="component" value="Unassembled WGS sequence"/>
</dbReference>
<feature type="compositionally biased region" description="Polar residues" evidence="1">
    <location>
        <begin position="76"/>
        <end position="87"/>
    </location>
</feature>
<dbReference type="EMBL" id="ASPP01007450">
    <property type="protein sequence ID" value="ETO27126.1"/>
    <property type="molecule type" value="Genomic_DNA"/>
</dbReference>
<sequence length="470" mass="54573">NNNNNNNNNNTDANSNGKESDKKEDVKTPKETETEVEDIVSEEKLESNPPNDITRETSDPASQMLPPDTKQAELASYSSSQQLMTLESQEKETDVSGAFDHPPGAVDKESLPIILDEQDRRALWSGFDPNYPLHDKPSWEIPRAIDPLPLPEEYQRYQEGQKQLQQFQKDHKDEPLPQHLREIFLRKPMTQFPRKVLKALVFSRLLNDRGGEYGDCPHEESVSGIILYWCYNNSRFTQLILDWCFHNLCDEFNTERNDFMLWLLLIEKVLQQRDKNFETTWRAWVPRMTQLLTSSASSKASGADLLTYQLLAWFQRLSLRVPEIMTDVLQSVKLREISEKFDFFFFGYSRYDKEHPEVLLQAQNAASSSRLSRTTKNEATKNEATKNEATKDEAAKDSNDAQTHAFYICLFKCLPLYVDIDLHFNEQKATIIWTINAPKPSTFQSALQFKRSNLFNENLLIFFFEIMLQQ</sequence>
<keyword evidence="3" id="KW-1185">Reference proteome</keyword>
<proteinExistence type="predicted"/>
<evidence type="ECO:0000313" key="3">
    <source>
        <dbReference type="Proteomes" id="UP000023152"/>
    </source>
</evidence>
<gene>
    <name evidence="2" type="ORF">RFI_10008</name>
</gene>
<evidence type="ECO:0000256" key="1">
    <source>
        <dbReference type="SAM" id="MobiDB-lite"/>
    </source>
</evidence>
<comment type="caution">
    <text evidence="2">The sequence shown here is derived from an EMBL/GenBank/DDBJ whole genome shotgun (WGS) entry which is preliminary data.</text>
</comment>
<name>X6NM85_RETFI</name>